<proteinExistence type="predicted"/>
<dbReference type="InterPro" id="IPR025510">
    <property type="entry name" value="DUF4397"/>
</dbReference>
<name>A0A174BB87_9CLOT</name>
<accession>A0A174BB87</accession>
<dbReference type="RefSeq" id="WP_055264051.1">
    <property type="nucleotide sequence ID" value="NZ_CABIXQ010000004.1"/>
</dbReference>
<sequence>MTYIRLNTPDVNSSIRILHAVPNAPNIDVYANGSLILSDLSFSSISNYLNLSPGTYELQVYRSGFYDTPLATQSVQLAPSANYTISVVTLGGLFLFKLRDASIATSTEYTYLRFMNLSQSAPLLNLDLPNGNELFTAVEYLETTGYYTTSPGIYNFRVESTGGTALNKNIKNLTLEGGKLYTIYILGIFNGNPPLGYLFVEDER</sequence>
<evidence type="ECO:0000313" key="3">
    <source>
        <dbReference type="Proteomes" id="UP000095594"/>
    </source>
</evidence>
<feature type="domain" description="DUF4397" evidence="1">
    <location>
        <begin position="13"/>
        <end position="125"/>
    </location>
</feature>
<dbReference type="Proteomes" id="UP000095594">
    <property type="component" value="Unassembled WGS sequence"/>
</dbReference>
<dbReference type="EMBL" id="CYZX01000004">
    <property type="protein sequence ID" value="CUN97693.1"/>
    <property type="molecule type" value="Genomic_DNA"/>
</dbReference>
<dbReference type="AlphaFoldDB" id="A0A174BB87"/>
<gene>
    <name evidence="2" type="ORF">ERS852471_00745</name>
</gene>
<evidence type="ECO:0000259" key="1">
    <source>
        <dbReference type="Pfam" id="PF14344"/>
    </source>
</evidence>
<protein>
    <recommendedName>
        <fullName evidence="1">DUF4397 domain-containing protein</fullName>
    </recommendedName>
</protein>
<feature type="domain" description="DUF4397" evidence="1">
    <location>
        <begin position="130"/>
        <end position="203"/>
    </location>
</feature>
<dbReference type="Pfam" id="PF14344">
    <property type="entry name" value="DUF4397"/>
    <property type="match status" value="2"/>
</dbReference>
<evidence type="ECO:0000313" key="2">
    <source>
        <dbReference type="EMBL" id="CUN97693.1"/>
    </source>
</evidence>
<organism evidence="2 3">
    <name type="scientific">Clostridium disporicum</name>
    <dbReference type="NCBI Taxonomy" id="84024"/>
    <lineage>
        <taxon>Bacteria</taxon>
        <taxon>Bacillati</taxon>
        <taxon>Bacillota</taxon>
        <taxon>Clostridia</taxon>
        <taxon>Eubacteriales</taxon>
        <taxon>Clostridiaceae</taxon>
        <taxon>Clostridium</taxon>
    </lineage>
</organism>
<reference evidence="2 3" key="1">
    <citation type="submission" date="2015-09" db="EMBL/GenBank/DDBJ databases">
        <authorList>
            <consortium name="Pathogen Informatics"/>
        </authorList>
    </citation>
    <scope>NUCLEOTIDE SEQUENCE [LARGE SCALE GENOMIC DNA]</scope>
    <source>
        <strain evidence="2 3">2789STDY5834856</strain>
    </source>
</reference>